<evidence type="ECO:0000256" key="6">
    <source>
        <dbReference type="ARBA" id="ARBA00022840"/>
    </source>
</evidence>
<dbReference type="InterPro" id="IPR040466">
    <property type="entry name" value="NKAP"/>
</dbReference>
<dbReference type="InterPro" id="IPR027417">
    <property type="entry name" value="P-loop_NTPase"/>
</dbReference>
<protein>
    <submittedName>
        <fullName evidence="11">Uncharacterized protein</fullName>
    </submittedName>
</protein>
<dbReference type="SUPFAM" id="SSF48019">
    <property type="entry name" value="post-AAA+ oligomerization domain-like"/>
    <property type="match status" value="1"/>
</dbReference>
<comment type="subcellular location">
    <subcellularLocation>
        <location evidence="1">Nucleus</location>
    </subcellularLocation>
</comment>
<dbReference type="PANTHER" id="PTHR13087:SF0">
    <property type="entry name" value="NFKB ACTIVATING PROTEIN LIKE"/>
    <property type="match status" value="1"/>
</dbReference>
<evidence type="ECO:0000256" key="3">
    <source>
        <dbReference type="ARBA" id="ARBA00009313"/>
    </source>
</evidence>
<evidence type="ECO:0000256" key="1">
    <source>
        <dbReference type="ARBA" id="ARBA00004123"/>
    </source>
</evidence>
<name>A0A9W8AQF3_9FUNG</name>
<dbReference type="EMBL" id="JANBPY010002527">
    <property type="protein sequence ID" value="KAJ1954624.1"/>
    <property type="molecule type" value="Genomic_DNA"/>
</dbReference>
<dbReference type="InterPro" id="IPR013748">
    <property type="entry name" value="Rep_factorC_C"/>
</dbReference>
<dbReference type="PANTHER" id="PTHR13087">
    <property type="entry name" value="NF-KAPPA B ACTIVATING PROTEIN"/>
    <property type="match status" value="1"/>
</dbReference>
<reference evidence="11" key="1">
    <citation type="submission" date="2022-07" db="EMBL/GenBank/DDBJ databases">
        <title>Phylogenomic reconstructions and comparative analyses of Kickxellomycotina fungi.</title>
        <authorList>
            <person name="Reynolds N.K."/>
            <person name="Stajich J.E."/>
            <person name="Barry K."/>
            <person name="Grigoriev I.V."/>
            <person name="Crous P."/>
            <person name="Smith M.E."/>
        </authorList>
    </citation>
    <scope>NUCLEOTIDE SEQUENCE</scope>
    <source>
        <strain evidence="11">RSA 1196</strain>
    </source>
</reference>
<dbReference type="GO" id="GO:0010468">
    <property type="term" value="P:regulation of gene expression"/>
    <property type="evidence" value="ECO:0007669"/>
    <property type="project" value="TreeGrafter"/>
</dbReference>
<evidence type="ECO:0000259" key="10">
    <source>
        <dbReference type="Pfam" id="PF08542"/>
    </source>
</evidence>
<feature type="compositionally biased region" description="Basic residues" evidence="8">
    <location>
        <begin position="24"/>
        <end position="40"/>
    </location>
</feature>
<evidence type="ECO:0000256" key="8">
    <source>
        <dbReference type="SAM" id="MobiDB-lite"/>
    </source>
</evidence>
<evidence type="ECO:0000256" key="4">
    <source>
        <dbReference type="ARBA" id="ARBA00022705"/>
    </source>
</evidence>
<dbReference type="InterPro" id="IPR009269">
    <property type="entry name" value="NKAP_C"/>
</dbReference>
<dbReference type="Pfam" id="PF21960">
    <property type="entry name" value="RCF1-5-like_lid"/>
    <property type="match status" value="1"/>
</dbReference>
<feature type="domain" description="Replication factor C C-terminal" evidence="10">
    <location>
        <begin position="301"/>
        <end position="384"/>
    </location>
</feature>
<dbReference type="Gene3D" id="1.20.272.10">
    <property type="match status" value="1"/>
</dbReference>
<dbReference type="GO" id="GO:0003682">
    <property type="term" value="F:chromatin binding"/>
    <property type="evidence" value="ECO:0007669"/>
    <property type="project" value="InterPro"/>
</dbReference>
<dbReference type="GO" id="GO:0003677">
    <property type="term" value="F:DNA binding"/>
    <property type="evidence" value="ECO:0007669"/>
    <property type="project" value="InterPro"/>
</dbReference>
<keyword evidence="4" id="KW-0235">DNA replication</keyword>
<accession>A0A9W8AQF3</accession>
<dbReference type="Gene3D" id="1.10.8.60">
    <property type="match status" value="1"/>
</dbReference>
<keyword evidence="12" id="KW-1185">Reference proteome</keyword>
<dbReference type="OrthoDB" id="273141at2759"/>
<feature type="compositionally biased region" description="Polar residues" evidence="8">
    <location>
        <begin position="68"/>
        <end position="78"/>
    </location>
</feature>
<dbReference type="Proteomes" id="UP001150925">
    <property type="component" value="Unassembled WGS sequence"/>
</dbReference>
<feature type="compositionally biased region" description="Basic and acidic residues" evidence="8">
    <location>
        <begin position="1"/>
        <end position="23"/>
    </location>
</feature>
<evidence type="ECO:0000256" key="5">
    <source>
        <dbReference type="ARBA" id="ARBA00022741"/>
    </source>
</evidence>
<feature type="domain" description="NF-kappa-B-activating protein C-terminal" evidence="9">
    <location>
        <begin position="119"/>
        <end position="218"/>
    </location>
</feature>
<evidence type="ECO:0000313" key="11">
    <source>
        <dbReference type="EMBL" id="KAJ1954624.1"/>
    </source>
</evidence>
<evidence type="ECO:0000256" key="2">
    <source>
        <dbReference type="ARBA" id="ARBA00005378"/>
    </source>
</evidence>
<organism evidence="11 12">
    <name type="scientific">Dispira parvispora</name>
    <dbReference type="NCBI Taxonomy" id="1520584"/>
    <lineage>
        <taxon>Eukaryota</taxon>
        <taxon>Fungi</taxon>
        <taxon>Fungi incertae sedis</taxon>
        <taxon>Zoopagomycota</taxon>
        <taxon>Kickxellomycotina</taxon>
        <taxon>Dimargaritomycetes</taxon>
        <taxon>Dimargaritales</taxon>
        <taxon>Dimargaritaceae</taxon>
        <taxon>Dispira</taxon>
    </lineage>
</organism>
<dbReference type="GO" id="GO:0005524">
    <property type="term" value="F:ATP binding"/>
    <property type="evidence" value="ECO:0007669"/>
    <property type="project" value="UniProtKB-KW"/>
</dbReference>
<dbReference type="SUPFAM" id="SSF52540">
    <property type="entry name" value="P-loop containing nucleoside triphosphate hydrolases"/>
    <property type="match status" value="1"/>
</dbReference>
<proteinExistence type="inferred from homology"/>
<dbReference type="InterPro" id="IPR008921">
    <property type="entry name" value="DNA_pol3_clamp-load_cplx_C"/>
</dbReference>
<feature type="non-terminal residue" evidence="11">
    <location>
        <position position="392"/>
    </location>
</feature>
<feature type="compositionally biased region" description="Basic and acidic residues" evidence="8">
    <location>
        <begin position="44"/>
        <end position="53"/>
    </location>
</feature>
<dbReference type="Pfam" id="PF06047">
    <property type="entry name" value="Nkap_C"/>
    <property type="match status" value="1"/>
</dbReference>
<evidence type="ECO:0000256" key="7">
    <source>
        <dbReference type="ARBA" id="ARBA00023242"/>
    </source>
</evidence>
<gene>
    <name evidence="11" type="ORF">IWQ62_005714</name>
</gene>
<comment type="caution">
    <text evidence="11">The sequence shown here is derived from an EMBL/GenBank/DDBJ whole genome shotgun (WGS) entry which is preliminary data.</text>
</comment>
<comment type="similarity">
    <text evidence="2">Belongs to the activator 1 small subunits family.</text>
</comment>
<dbReference type="AlphaFoldDB" id="A0A9W8AQF3"/>
<keyword evidence="7" id="KW-0539">Nucleus</keyword>
<keyword evidence="5" id="KW-0547">Nucleotide-binding</keyword>
<feature type="region of interest" description="Disordered" evidence="8">
    <location>
        <begin position="1"/>
        <end position="85"/>
    </location>
</feature>
<sequence>HRRSYDSETESERSTSPRETRSSRRDKHSKSSRRRSRRRSVTPDSERESDHDRRGRRTRILAEESQERSPSPVTSQPLGVTPDLASNPELWVEKKIEPIGDIPVGPTPLTQHDIKMTERSYGGALLAGEGTAMAAYVQEGKRIPRRGEIGLNSDQIQNYEDVGYVMSGNRHHRMNAVRIRKENQVISAEEKRAMLLFNQEEKAKRENKIISGFREIFNEKVLSRCAKFRFKPLPLAQSEAKLQNICNSENVSYEPGVLPKVLQAAEGDLRRATMLLQSISELHANTFLTVDSVQEVAGIIPDDSIRGLVQSWQGQSYETIKRTVDQAVWAGYSAYQILNQIHDLVVDTPEWTSLQKARLAQLIGDTDKQISDGADEHLQLVNFMLQAAQLVA</sequence>
<evidence type="ECO:0000259" key="9">
    <source>
        <dbReference type="Pfam" id="PF06047"/>
    </source>
</evidence>
<evidence type="ECO:0000313" key="12">
    <source>
        <dbReference type="Proteomes" id="UP001150925"/>
    </source>
</evidence>
<comment type="similarity">
    <text evidence="3">Belongs to the NKAP family.</text>
</comment>
<dbReference type="Pfam" id="PF08542">
    <property type="entry name" value="Rep_fac_C"/>
    <property type="match status" value="1"/>
</dbReference>
<dbReference type="GO" id="GO:0005634">
    <property type="term" value="C:nucleus"/>
    <property type="evidence" value="ECO:0007669"/>
    <property type="project" value="UniProtKB-SubCell"/>
</dbReference>
<dbReference type="FunFam" id="1.20.272.10:FF:000011">
    <property type="entry name" value="Replication factor C subunit 2"/>
    <property type="match status" value="1"/>
</dbReference>
<keyword evidence="6" id="KW-0067">ATP-binding</keyword>
<dbReference type="GO" id="GO:0006271">
    <property type="term" value="P:DNA strand elongation involved in DNA replication"/>
    <property type="evidence" value="ECO:0007669"/>
    <property type="project" value="UniProtKB-ARBA"/>
</dbReference>